<dbReference type="PANTHER" id="PTHR43355">
    <property type="entry name" value="FLAVIN REDUCTASE (NADPH)"/>
    <property type="match status" value="1"/>
</dbReference>
<dbReference type="InterPro" id="IPR016040">
    <property type="entry name" value="NAD(P)-bd_dom"/>
</dbReference>
<proteinExistence type="predicted"/>
<dbReference type="GO" id="GO:0016646">
    <property type="term" value="F:oxidoreductase activity, acting on the CH-NH group of donors, NAD or NADP as acceptor"/>
    <property type="evidence" value="ECO:0007669"/>
    <property type="project" value="TreeGrafter"/>
</dbReference>
<dbReference type="Gene3D" id="3.40.50.720">
    <property type="entry name" value="NAD(P)-binding Rossmann-like Domain"/>
    <property type="match status" value="1"/>
</dbReference>
<dbReference type="InterPro" id="IPR051606">
    <property type="entry name" value="Polyketide_Oxido-like"/>
</dbReference>
<gene>
    <name evidence="2" type="ORF">DN068_13140</name>
</gene>
<evidence type="ECO:0000259" key="1">
    <source>
        <dbReference type="Pfam" id="PF13460"/>
    </source>
</evidence>
<keyword evidence="3" id="KW-1185">Reference proteome</keyword>
<comment type="caution">
    <text evidence="2">The sequence shown here is derived from an EMBL/GenBank/DDBJ whole genome shotgun (WGS) entry which is preliminary data.</text>
</comment>
<protein>
    <submittedName>
        <fullName evidence="2">NAD(P)-dependent oxidoreductase</fullName>
    </submittedName>
</protein>
<dbReference type="SUPFAM" id="SSF51735">
    <property type="entry name" value="NAD(P)-binding Rossmann-fold domains"/>
    <property type="match status" value="1"/>
</dbReference>
<evidence type="ECO:0000313" key="2">
    <source>
        <dbReference type="EMBL" id="PZF72299.1"/>
    </source>
</evidence>
<dbReference type="RefSeq" id="WP_110999394.1">
    <property type="nucleotide sequence ID" value="NZ_QKTW01000018.1"/>
</dbReference>
<organism evidence="2 3">
    <name type="scientific">Taibaiella soli</name>
    <dbReference type="NCBI Taxonomy" id="1649169"/>
    <lineage>
        <taxon>Bacteria</taxon>
        <taxon>Pseudomonadati</taxon>
        <taxon>Bacteroidota</taxon>
        <taxon>Chitinophagia</taxon>
        <taxon>Chitinophagales</taxon>
        <taxon>Chitinophagaceae</taxon>
        <taxon>Taibaiella</taxon>
    </lineage>
</organism>
<name>A0A2W2B7Q7_9BACT</name>
<dbReference type="OrthoDB" id="9785372at2"/>
<dbReference type="CDD" id="cd05244">
    <property type="entry name" value="BVR-B_like_SDR_a"/>
    <property type="match status" value="1"/>
</dbReference>
<dbReference type="PANTHER" id="PTHR43355:SF2">
    <property type="entry name" value="FLAVIN REDUCTASE (NADPH)"/>
    <property type="match status" value="1"/>
</dbReference>
<accession>A0A2W2B7Q7</accession>
<reference evidence="2 3" key="1">
    <citation type="submission" date="2018-06" db="EMBL/GenBank/DDBJ databases">
        <title>Mucibacter soli gen. nov., sp. nov., a new member of the family Chitinophagaceae producing mucin.</title>
        <authorList>
            <person name="Kim M.-K."/>
            <person name="Park S."/>
            <person name="Kim T.-S."/>
            <person name="Joung Y."/>
            <person name="Han J.-H."/>
            <person name="Kim S.B."/>
        </authorList>
    </citation>
    <scope>NUCLEOTIDE SEQUENCE [LARGE SCALE GENOMIC DNA]</scope>
    <source>
        <strain evidence="2 3">R1-15</strain>
    </source>
</reference>
<sequence>MKVALIGASGFVGSALLSELQRRGHEITAITRHPENVKSLPDVAAVKADVFNEDELANALKGNDAIISAYNPGWTNPNIYEDFMKGARSIENAAKKSGVSRIIIIGGAGSLEIAPGVQLVDTPQFPAEYKQGALGARDYLAHIRNEENLDWTFFSPAILMNPAITEGRTGRYRTGRDNPVFDEKGESRLSVEDLSVAIVDALEKNTFIKQRFTAAY</sequence>
<dbReference type="EMBL" id="QKTW01000018">
    <property type="protein sequence ID" value="PZF72299.1"/>
    <property type="molecule type" value="Genomic_DNA"/>
</dbReference>
<dbReference type="Proteomes" id="UP000248745">
    <property type="component" value="Unassembled WGS sequence"/>
</dbReference>
<evidence type="ECO:0000313" key="3">
    <source>
        <dbReference type="Proteomes" id="UP000248745"/>
    </source>
</evidence>
<dbReference type="AlphaFoldDB" id="A0A2W2B7Q7"/>
<dbReference type="Pfam" id="PF13460">
    <property type="entry name" value="NAD_binding_10"/>
    <property type="match status" value="1"/>
</dbReference>
<feature type="domain" description="NAD(P)-binding" evidence="1">
    <location>
        <begin position="7"/>
        <end position="200"/>
    </location>
</feature>
<dbReference type="InterPro" id="IPR036291">
    <property type="entry name" value="NAD(P)-bd_dom_sf"/>
</dbReference>